<dbReference type="AlphaFoldDB" id="A0A645EN75"/>
<comment type="caution">
    <text evidence="2">The sequence shown here is derived from an EMBL/GenBank/DDBJ whole genome shotgun (WGS) entry which is preliminary data.</text>
</comment>
<sequence length="172" mass="18488">MNALWGGVDGIEHGAVLTEKALDIMQERGVYYVPTASGITAVAEKEERSGNAKLAAMMRELVVDPQRESIRNAHARGILIGAGSDTLGSVPAELLILQSCGLSSYEALQTATVNAARILKNDDRFGTVECGKTADLVLLAKNPLDDLCNLETVERVFLAGELVSEKWMCNLQ</sequence>
<name>A0A645EN75_9ZZZZ</name>
<proteinExistence type="predicted"/>
<dbReference type="InterPro" id="IPR051781">
    <property type="entry name" value="Metallo-dep_Hydrolase"/>
</dbReference>
<dbReference type="InterPro" id="IPR006680">
    <property type="entry name" value="Amidohydro-rel"/>
</dbReference>
<dbReference type="Pfam" id="PF01979">
    <property type="entry name" value="Amidohydro_1"/>
    <property type="match status" value="1"/>
</dbReference>
<dbReference type="GO" id="GO:0016787">
    <property type="term" value="F:hydrolase activity"/>
    <property type="evidence" value="ECO:0007669"/>
    <property type="project" value="InterPro"/>
</dbReference>
<dbReference type="PANTHER" id="PTHR43135:SF3">
    <property type="entry name" value="ALPHA-D-RIBOSE 1-METHYLPHOSPHONATE 5-TRIPHOSPHATE DIPHOSPHATASE"/>
    <property type="match status" value="1"/>
</dbReference>
<dbReference type="SUPFAM" id="SSF51556">
    <property type="entry name" value="Metallo-dependent hydrolases"/>
    <property type="match status" value="1"/>
</dbReference>
<evidence type="ECO:0000313" key="2">
    <source>
        <dbReference type="EMBL" id="MPN01993.1"/>
    </source>
</evidence>
<dbReference type="PANTHER" id="PTHR43135">
    <property type="entry name" value="ALPHA-D-RIBOSE 1-METHYLPHOSPHONATE 5-TRIPHOSPHATE DIPHOSPHATASE"/>
    <property type="match status" value="1"/>
</dbReference>
<gene>
    <name evidence="2" type="ORF">SDC9_149206</name>
</gene>
<feature type="domain" description="Amidohydrolase-related" evidence="1">
    <location>
        <begin position="7"/>
        <end position="163"/>
    </location>
</feature>
<protein>
    <recommendedName>
        <fullName evidence="1">Amidohydrolase-related domain-containing protein</fullName>
    </recommendedName>
</protein>
<dbReference type="EMBL" id="VSSQ01047964">
    <property type="protein sequence ID" value="MPN01993.1"/>
    <property type="molecule type" value="Genomic_DNA"/>
</dbReference>
<evidence type="ECO:0000259" key="1">
    <source>
        <dbReference type="Pfam" id="PF01979"/>
    </source>
</evidence>
<reference evidence="2" key="1">
    <citation type="submission" date="2019-08" db="EMBL/GenBank/DDBJ databases">
        <authorList>
            <person name="Kucharzyk K."/>
            <person name="Murdoch R.W."/>
            <person name="Higgins S."/>
            <person name="Loffler F."/>
        </authorList>
    </citation>
    <scope>NUCLEOTIDE SEQUENCE</scope>
</reference>
<accession>A0A645EN75</accession>
<organism evidence="2">
    <name type="scientific">bioreactor metagenome</name>
    <dbReference type="NCBI Taxonomy" id="1076179"/>
    <lineage>
        <taxon>unclassified sequences</taxon>
        <taxon>metagenomes</taxon>
        <taxon>ecological metagenomes</taxon>
    </lineage>
</organism>
<dbReference type="InterPro" id="IPR032466">
    <property type="entry name" value="Metal_Hydrolase"/>
</dbReference>
<dbReference type="Gene3D" id="3.20.20.140">
    <property type="entry name" value="Metal-dependent hydrolases"/>
    <property type="match status" value="1"/>
</dbReference>